<organism evidence="1 2">
    <name type="scientific">Smallanthus sonchifolius</name>
    <dbReference type="NCBI Taxonomy" id="185202"/>
    <lineage>
        <taxon>Eukaryota</taxon>
        <taxon>Viridiplantae</taxon>
        <taxon>Streptophyta</taxon>
        <taxon>Embryophyta</taxon>
        <taxon>Tracheophyta</taxon>
        <taxon>Spermatophyta</taxon>
        <taxon>Magnoliopsida</taxon>
        <taxon>eudicotyledons</taxon>
        <taxon>Gunneridae</taxon>
        <taxon>Pentapetalae</taxon>
        <taxon>asterids</taxon>
        <taxon>campanulids</taxon>
        <taxon>Asterales</taxon>
        <taxon>Asteraceae</taxon>
        <taxon>Asteroideae</taxon>
        <taxon>Heliantheae alliance</taxon>
        <taxon>Millerieae</taxon>
        <taxon>Smallanthus</taxon>
    </lineage>
</organism>
<accession>A0ACB8YEF8</accession>
<gene>
    <name evidence="1" type="ORF">L1987_83924</name>
</gene>
<keyword evidence="2" id="KW-1185">Reference proteome</keyword>
<evidence type="ECO:0000313" key="1">
    <source>
        <dbReference type="EMBL" id="KAI3683421.1"/>
    </source>
</evidence>
<reference evidence="2" key="1">
    <citation type="journal article" date="2022" name="Mol. Ecol. Resour.">
        <title>The genomes of chicory, endive, great burdock and yacon provide insights into Asteraceae palaeo-polyploidization history and plant inulin production.</title>
        <authorList>
            <person name="Fan W."/>
            <person name="Wang S."/>
            <person name="Wang H."/>
            <person name="Wang A."/>
            <person name="Jiang F."/>
            <person name="Liu H."/>
            <person name="Zhao H."/>
            <person name="Xu D."/>
            <person name="Zhang Y."/>
        </authorList>
    </citation>
    <scope>NUCLEOTIDE SEQUENCE [LARGE SCALE GENOMIC DNA]</scope>
    <source>
        <strain evidence="2">cv. Yunnan</strain>
    </source>
</reference>
<evidence type="ECO:0000313" key="2">
    <source>
        <dbReference type="Proteomes" id="UP001056120"/>
    </source>
</evidence>
<comment type="caution">
    <text evidence="1">The sequence shown here is derived from an EMBL/GenBank/DDBJ whole genome shotgun (WGS) entry which is preliminary data.</text>
</comment>
<sequence>MKETISRFLLLPFYTGCWNDRSSARDRIKNTKVESKSATMEGEGSSSMVKSKKSWSFVAPSRSYISKVMDRLIRSTLKSVNQIFAYKDIKDVETETELEIGFPIDVKHVTHIGYDGSVTTNPEKNWDHLQPPETLSFPSISLEQFELQMAKVEKRDP</sequence>
<name>A0ACB8YEF8_9ASTR</name>
<dbReference type="Proteomes" id="UP001056120">
    <property type="component" value="Linkage Group LG28"/>
</dbReference>
<reference evidence="1 2" key="2">
    <citation type="journal article" date="2022" name="Mol. Ecol. Resour.">
        <title>The genomes of chicory, endive, great burdock and yacon provide insights into Asteraceae paleo-polyploidization history and plant inulin production.</title>
        <authorList>
            <person name="Fan W."/>
            <person name="Wang S."/>
            <person name="Wang H."/>
            <person name="Wang A."/>
            <person name="Jiang F."/>
            <person name="Liu H."/>
            <person name="Zhao H."/>
            <person name="Xu D."/>
            <person name="Zhang Y."/>
        </authorList>
    </citation>
    <scope>NUCLEOTIDE SEQUENCE [LARGE SCALE GENOMIC DNA]</scope>
    <source>
        <strain evidence="2">cv. Yunnan</strain>
        <tissue evidence="1">Leaves</tissue>
    </source>
</reference>
<proteinExistence type="predicted"/>
<dbReference type="EMBL" id="CM042045">
    <property type="protein sequence ID" value="KAI3683421.1"/>
    <property type="molecule type" value="Genomic_DNA"/>
</dbReference>
<protein>
    <submittedName>
        <fullName evidence="1">Uncharacterized protein</fullName>
    </submittedName>
</protein>